<dbReference type="OrthoDB" id="7024727at2"/>
<dbReference type="SUPFAM" id="SSF52540">
    <property type="entry name" value="P-loop containing nucleoside triphosphate hydrolases"/>
    <property type="match status" value="1"/>
</dbReference>
<dbReference type="GO" id="GO:0005524">
    <property type="term" value="F:ATP binding"/>
    <property type="evidence" value="ECO:0007669"/>
    <property type="project" value="UniProtKB-KW"/>
</dbReference>
<dbReference type="InterPro" id="IPR051396">
    <property type="entry name" value="Bact_Antivir_Def_Nuclease"/>
</dbReference>
<gene>
    <name evidence="2" type="ORF">D3M96_07660</name>
</gene>
<keyword evidence="2" id="KW-0547">Nucleotide-binding</keyword>
<dbReference type="Pfam" id="PF13304">
    <property type="entry name" value="AAA_21"/>
    <property type="match status" value="1"/>
</dbReference>
<name>A0A3G2HTE7_9BURK</name>
<dbReference type="PANTHER" id="PTHR43581">
    <property type="entry name" value="ATP/GTP PHOSPHATASE"/>
    <property type="match status" value="1"/>
</dbReference>
<keyword evidence="2" id="KW-0067">ATP-binding</keyword>
<dbReference type="Gene3D" id="3.40.50.300">
    <property type="entry name" value="P-loop containing nucleotide triphosphate hydrolases"/>
    <property type="match status" value="2"/>
</dbReference>
<dbReference type="RefSeq" id="WP_121738563.1">
    <property type="nucleotide sequence ID" value="NZ_CP032153.1"/>
</dbReference>
<dbReference type="InterPro" id="IPR003593">
    <property type="entry name" value="AAA+_ATPase"/>
</dbReference>
<dbReference type="SMART" id="SM00382">
    <property type="entry name" value="AAA"/>
    <property type="match status" value="1"/>
</dbReference>
<feature type="domain" description="AAA+ ATPase" evidence="1">
    <location>
        <begin position="25"/>
        <end position="263"/>
    </location>
</feature>
<dbReference type="InterPro" id="IPR003959">
    <property type="entry name" value="ATPase_AAA_core"/>
</dbReference>
<evidence type="ECO:0000313" key="2">
    <source>
        <dbReference type="EMBL" id="AYN20413.1"/>
    </source>
</evidence>
<dbReference type="KEGG" id="aaqu:D3M96_07660"/>
<dbReference type="Proteomes" id="UP000268070">
    <property type="component" value="Chromosome"/>
</dbReference>
<dbReference type="InterPro" id="IPR027417">
    <property type="entry name" value="P-loop_NTPase"/>
</dbReference>
<dbReference type="AlphaFoldDB" id="A0A3G2HTE7"/>
<sequence>MTHFKITLEYIQHIASLNLTLDLSAYRLICLVGRNGTGKTTLVRALRNLANSDTFLKTATPYAFSSRSRINYTLGQENVSFTYDDRIRSLNCETIIPNQMRSLVSAELPMPHGMRFNYFKSASEADMEIRKAIALGSHSDPQELISFLCQIYGSGKYSSMIEVEVKGKSYYALVGDNNKYIREDYLSSGEYFLINLYRTIKGSAQLIVIDEIDISLDSAAQANLAVWIREFCAKYRCTILFTTHSLALMRQLEERELFYIDENNGHVSIEATSYGYAKARLFGFSGWDRYILTEDEVLLGFIEALIKSYCPKIFYKYKIIFIGGGTQVFNLLRYNEREQFLSDAANVIAIVDGDQRKEHYTSQPYVYTIPLESVEKSLYAEFQEDVDFPFKTDKNNFSGPKDFNNFLVQKNIATQNEIFEYLIQRNKDLLGSLVEVLRSFLNPSI</sequence>
<organism evidence="2 3">
    <name type="scientific">Alcaligenes aquatilis</name>
    <dbReference type="NCBI Taxonomy" id="323284"/>
    <lineage>
        <taxon>Bacteria</taxon>
        <taxon>Pseudomonadati</taxon>
        <taxon>Pseudomonadota</taxon>
        <taxon>Betaproteobacteria</taxon>
        <taxon>Burkholderiales</taxon>
        <taxon>Alcaligenaceae</taxon>
        <taxon>Alcaligenes</taxon>
    </lineage>
</organism>
<evidence type="ECO:0000259" key="1">
    <source>
        <dbReference type="SMART" id="SM00382"/>
    </source>
</evidence>
<proteinExistence type="predicted"/>
<dbReference type="EMBL" id="CP032153">
    <property type="protein sequence ID" value="AYN20413.1"/>
    <property type="molecule type" value="Genomic_DNA"/>
</dbReference>
<dbReference type="GO" id="GO:0016887">
    <property type="term" value="F:ATP hydrolysis activity"/>
    <property type="evidence" value="ECO:0007669"/>
    <property type="project" value="InterPro"/>
</dbReference>
<reference evidence="2 3" key="1">
    <citation type="submission" date="2018-09" db="EMBL/GenBank/DDBJ databases">
        <title>Complete genome sequence of the hydrocarbonoclastic bacterium Alcaligenes aquatilis QD168, isolated from a crude-oil polluted marine sediment of Central Chile.</title>
        <authorList>
            <person name="Duran R.E."/>
            <person name="Barra B."/>
            <person name="Salva-Serra F."/>
            <person name="Mendez V."/>
            <person name="Moore E.R.B."/>
            <person name="Seeger M."/>
        </authorList>
    </citation>
    <scope>NUCLEOTIDE SEQUENCE [LARGE SCALE GENOMIC DNA]</scope>
    <source>
        <strain evidence="2 3">QD168</strain>
    </source>
</reference>
<evidence type="ECO:0000313" key="3">
    <source>
        <dbReference type="Proteomes" id="UP000268070"/>
    </source>
</evidence>
<protein>
    <submittedName>
        <fullName evidence="2">ATP-binding protein</fullName>
    </submittedName>
</protein>
<dbReference type="PANTHER" id="PTHR43581:SF2">
    <property type="entry name" value="EXCINUCLEASE ATPASE SUBUNIT"/>
    <property type="match status" value="1"/>
</dbReference>
<accession>A0A3G2HTE7</accession>